<dbReference type="EnsemblMetazoa" id="PPAI009947-RA">
    <property type="protein sequence ID" value="PPAI009947-PA"/>
    <property type="gene ID" value="PPAI009947"/>
</dbReference>
<dbReference type="VEuPathDB" id="VectorBase:PPAI009947"/>
<dbReference type="VEuPathDB" id="VectorBase:PPAPM1_000118"/>
<dbReference type="InterPro" id="IPR032150">
    <property type="entry name" value="DUF4820"/>
</dbReference>
<dbReference type="Pfam" id="PF16091">
    <property type="entry name" value="DUF4820"/>
    <property type="match status" value="1"/>
</dbReference>
<sequence>MPSRTATEQMPQQLYGLPLVIYTLMLRLAATLVGQYFLHLADRILWTVENLTYWSIPPQRLAEITNDPDAPLTRPLSWWLFLPGLLWLRFIRKSLSVALWFVGIEPVTPVSMIHYVQVQRKKIQSIKQSGAKIIRKHREESSKRPGILRALWNKLQKIFCLEKIYYEDGDIKIIPQKSVNNEESEEDVEDETELSLAELLEKYANEEDDEVNDPDYVTVLNKSFACEPTRSPRNEPLARSRTPPMKEYSKSLHPLNVPPPNRNFDHENAIRDPEPKDFKHNNNVRKPPVITVSGTNNNSENFFTANYGIETLLNIRRILEQVAQQNPQNPKM</sequence>
<reference evidence="1" key="1">
    <citation type="submission" date="2022-08" db="UniProtKB">
        <authorList>
            <consortium name="EnsemblMetazoa"/>
        </authorList>
    </citation>
    <scope>IDENTIFICATION</scope>
    <source>
        <strain evidence="1">Israel</strain>
    </source>
</reference>
<keyword evidence="2" id="KW-1185">Reference proteome</keyword>
<dbReference type="EMBL" id="AJVK01007463">
    <property type="status" value="NOT_ANNOTATED_CDS"/>
    <property type="molecule type" value="Genomic_DNA"/>
</dbReference>
<dbReference type="AlphaFoldDB" id="A0A1B0DNA2"/>
<organism evidence="1 2">
    <name type="scientific">Phlebotomus papatasi</name>
    <name type="common">Sandfly</name>
    <dbReference type="NCBI Taxonomy" id="29031"/>
    <lineage>
        <taxon>Eukaryota</taxon>
        <taxon>Metazoa</taxon>
        <taxon>Ecdysozoa</taxon>
        <taxon>Arthropoda</taxon>
        <taxon>Hexapoda</taxon>
        <taxon>Insecta</taxon>
        <taxon>Pterygota</taxon>
        <taxon>Neoptera</taxon>
        <taxon>Endopterygota</taxon>
        <taxon>Diptera</taxon>
        <taxon>Nematocera</taxon>
        <taxon>Psychodoidea</taxon>
        <taxon>Psychodidae</taxon>
        <taxon>Phlebotomus</taxon>
        <taxon>Phlebotomus</taxon>
    </lineage>
</organism>
<name>A0A1B0DNA2_PHLPP</name>
<protein>
    <submittedName>
        <fullName evidence="1">Uncharacterized protein</fullName>
    </submittedName>
</protein>
<evidence type="ECO:0000313" key="1">
    <source>
        <dbReference type="EnsemblMetazoa" id="PPAI009947-PA"/>
    </source>
</evidence>
<evidence type="ECO:0000313" key="2">
    <source>
        <dbReference type="Proteomes" id="UP000092462"/>
    </source>
</evidence>
<proteinExistence type="predicted"/>
<dbReference type="EMBL" id="AJVK01007462">
    <property type="status" value="NOT_ANNOTATED_CDS"/>
    <property type="molecule type" value="Genomic_DNA"/>
</dbReference>
<accession>A0A1B0DNA2</accession>
<dbReference type="Proteomes" id="UP000092462">
    <property type="component" value="Unassembled WGS sequence"/>
</dbReference>